<comment type="similarity">
    <text evidence="2 12">Belongs to the FPP/GGPP synthase family.</text>
</comment>
<dbReference type="PANTHER" id="PTHR43281">
    <property type="entry name" value="FARNESYL DIPHOSPHATE SYNTHASE"/>
    <property type="match status" value="1"/>
</dbReference>
<organism evidence="13 14">
    <name type="scientific">Faecalicatena contorta</name>
    <dbReference type="NCBI Taxonomy" id="39482"/>
    <lineage>
        <taxon>Bacteria</taxon>
        <taxon>Bacillati</taxon>
        <taxon>Bacillota</taxon>
        <taxon>Clostridia</taxon>
        <taxon>Lachnospirales</taxon>
        <taxon>Lachnospiraceae</taxon>
        <taxon>Faecalicatena</taxon>
    </lineage>
</organism>
<name>A0A174ALD2_9FIRM</name>
<evidence type="ECO:0000256" key="11">
    <source>
        <dbReference type="ARBA" id="ARBA00049399"/>
    </source>
</evidence>
<keyword evidence="6" id="KW-0479">Metal-binding</keyword>
<evidence type="ECO:0000313" key="14">
    <source>
        <dbReference type="Proteomes" id="UP000095544"/>
    </source>
</evidence>
<evidence type="ECO:0000256" key="12">
    <source>
        <dbReference type="RuleBase" id="RU004466"/>
    </source>
</evidence>
<dbReference type="SFLD" id="SFLDS00005">
    <property type="entry name" value="Isoprenoid_Synthase_Type_I"/>
    <property type="match status" value="1"/>
</dbReference>
<sequence length="296" mass="32253">MNFSETYQAKVKAIEAILIAYLPERTGYQAVIMEAMEYALMGGGKRLRPMLMQETYCLFGGKGRIIEPFMAAIEMIHTYSLVHDDLPAMDNDDYRRGRKTTHVVYGEDMGILVGDALLNCAFETAARAFDVEPQESLRIGKALQILAGKAGIYGMIGGQVVDVTSTGKMISGEKLDFIYQLKTGALIEASMTIGAVLAGAASDQVKAVEEIAAKVGLAFQIQDDILDVTGSAEELGKPIHSDEKNEKTTYVTWKGIDGAKALVDKLSREALQQMEGLGAPDKYLAQLLESLINRSR</sequence>
<dbReference type="GO" id="GO:0004337">
    <property type="term" value="F:(2E,6E)-farnesyl diphosphate synthase activity"/>
    <property type="evidence" value="ECO:0007669"/>
    <property type="project" value="UniProtKB-EC"/>
</dbReference>
<dbReference type="InterPro" id="IPR033749">
    <property type="entry name" value="Polyprenyl_synt_CS"/>
</dbReference>
<accession>A0A174ALD2</accession>
<dbReference type="EC" id="2.5.1.10" evidence="3"/>
<dbReference type="Gene3D" id="1.10.600.10">
    <property type="entry name" value="Farnesyl Diphosphate Synthase"/>
    <property type="match status" value="1"/>
</dbReference>
<evidence type="ECO:0000256" key="1">
    <source>
        <dbReference type="ARBA" id="ARBA00001946"/>
    </source>
</evidence>
<evidence type="ECO:0000256" key="2">
    <source>
        <dbReference type="ARBA" id="ARBA00006706"/>
    </source>
</evidence>
<evidence type="ECO:0000256" key="3">
    <source>
        <dbReference type="ARBA" id="ARBA00012439"/>
    </source>
</evidence>
<dbReference type="PROSITE" id="PS00444">
    <property type="entry name" value="POLYPRENYL_SYNTHASE_2"/>
    <property type="match status" value="1"/>
</dbReference>
<evidence type="ECO:0000256" key="6">
    <source>
        <dbReference type="ARBA" id="ARBA00022723"/>
    </source>
</evidence>
<dbReference type="InterPro" id="IPR000092">
    <property type="entry name" value="Polyprenyl_synt"/>
</dbReference>
<dbReference type="InterPro" id="IPR008949">
    <property type="entry name" value="Isoprenoid_synthase_dom_sf"/>
</dbReference>
<protein>
    <recommendedName>
        <fullName evidence="4">Farnesyl diphosphate synthase</fullName>
        <ecNumber evidence="3">2.5.1.10</ecNumber>
    </recommendedName>
    <alternativeName>
        <fullName evidence="10">(2E,6E)-farnesyl diphosphate synthase</fullName>
    </alternativeName>
    <alternativeName>
        <fullName evidence="9">Geranyltranstransferase</fullName>
    </alternativeName>
</protein>
<dbReference type="PANTHER" id="PTHR43281:SF1">
    <property type="entry name" value="FARNESYL DIPHOSPHATE SYNTHASE"/>
    <property type="match status" value="1"/>
</dbReference>
<gene>
    <name evidence="13" type="ORF">ERS852491_00743</name>
</gene>
<comment type="cofactor">
    <cofactor evidence="1">
        <name>Mg(2+)</name>
        <dbReference type="ChEBI" id="CHEBI:18420"/>
    </cofactor>
</comment>
<keyword evidence="8" id="KW-0414">Isoprene biosynthesis</keyword>
<comment type="catalytic activity">
    <reaction evidence="11">
        <text>isopentenyl diphosphate + (2E)-geranyl diphosphate = (2E,6E)-farnesyl diphosphate + diphosphate</text>
        <dbReference type="Rhea" id="RHEA:19361"/>
        <dbReference type="ChEBI" id="CHEBI:33019"/>
        <dbReference type="ChEBI" id="CHEBI:58057"/>
        <dbReference type="ChEBI" id="CHEBI:128769"/>
        <dbReference type="ChEBI" id="CHEBI:175763"/>
        <dbReference type="EC" id="2.5.1.10"/>
    </reaction>
</comment>
<evidence type="ECO:0000256" key="9">
    <source>
        <dbReference type="ARBA" id="ARBA00032380"/>
    </source>
</evidence>
<evidence type="ECO:0000256" key="10">
    <source>
        <dbReference type="ARBA" id="ARBA00032873"/>
    </source>
</evidence>
<dbReference type="PROSITE" id="PS00723">
    <property type="entry name" value="POLYPRENYL_SYNTHASE_1"/>
    <property type="match status" value="1"/>
</dbReference>
<dbReference type="GO" id="GO:0046872">
    <property type="term" value="F:metal ion binding"/>
    <property type="evidence" value="ECO:0007669"/>
    <property type="project" value="UniProtKB-KW"/>
</dbReference>
<dbReference type="GO" id="GO:0016114">
    <property type="term" value="P:terpenoid biosynthetic process"/>
    <property type="evidence" value="ECO:0007669"/>
    <property type="project" value="UniProtKB-ARBA"/>
</dbReference>
<reference evidence="13 14" key="1">
    <citation type="submission" date="2015-09" db="EMBL/GenBank/DDBJ databases">
        <authorList>
            <consortium name="Pathogen Informatics"/>
        </authorList>
    </citation>
    <scope>NUCLEOTIDE SEQUENCE [LARGE SCALE GENOMIC DNA]</scope>
    <source>
        <strain evidence="13 14">2789STDY5834876</strain>
    </source>
</reference>
<dbReference type="STRING" id="39482.ERS852491_00743"/>
<evidence type="ECO:0000256" key="8">
    <source>
        <dbReference type="ARBA" id="ARBA00023229"/>
    </source>
</evidence>
<dbReference type="EMBL" id="CYZU01000005">
    <property type="protein sequence ID" value="CUN89063.1"/>
    <property type="molecule type" value="Genomic_DNA"/>
</dbReference>
<dbReference type="InterPro" id="IPR053378">
    <property type="entry name" value="Prenyl_diphosphate_synthase"/>
</dbReference>
<dbReference type="GO" id="GO:0005737">
    <property type="term" value="C:cytoplasm"/>
    <property type="evidence" value="ECO:0007669"/>
    <property type="project" value="UniProtKB-ARBA"/>
</dbReference>
<dbReference type="Pfam" id="PF00348">
    <property type="entry name" value="polyprenyl_synt"/>
    <property type="match status" value="1"/>
</dbReference>
<dbReference type="SFLD" id="SFLDG01017">
    <property type="entry name" value="Polyprenyl_Transferase_Like"/>
    <property type="match status" value="1"/>
</dbReference>
<keyword evidence="7" id="KW-0460">Magnesium</keyword>
<keyword evidence="5 12" id="KW-0808">Transferase</keyword>
<dbReference type="SUPFAM" id="SSF48576">
    <property type="entry name" value="Terpenoid synthases"/>
    <property type="match status" value="1"/>
</dbReference>
<dbReference type="FunFam" id="1.10.600.10:FF:000001">
    <property type="entry name" value="Geranylgeranyl diphosphate synthase"/>
    <property type="match status" value="1"/>
</dbReference>
<proteinExistence type="inferred from homology"/>
<dbReference type="NCBIfam" id="NF045485">
    <property type="entry name" value="FPPsyn"/>
    <property type="match status" value="1"/>
</dbReference>
<dbReference type="AlphaFoldDB" id="A0A174ALD2"/>
<evidence type="ECO:0000256" key="4">
    <source>
        <dbReference type="ARBA" id="ARBA00015100"/>
    </source>
</evidence>
<dbReference type="OrthoDB" id="9805316at2"/>
<evidence type="ECO:0000313" key="13">
    <source>
        <dbReference type="EMBL" id="CUN89063.1"/>
    </source>
</evidence>
<dbReference type="CDD" id="cd00685">
    <property type="entry name" value="Trans_IPPS_HT"/>
    <property type="match status" value="1"/>
</dbReference>
<evidence type="ECO:0000256" key="7">
    <source>
        <dbReference type="ARBA" id="ARBA00022842"/>
    </source>
</evidence>
<dbReference type="Proteomes" id="UP000095544">
    <property type="component" value="Unassembled WGS sequence"/>
</dbReference>
<evidence type="ECO:0000256" key="5">
    <source>
        <dbReference type="ARBA" id="ARBA00022679"/>
    </source>
</evidence>
<dbReference type="RefSeq" id="WP_055151190.1">
    <property type="nucleotide sequence ID" value="NZ_CYZU01000005.1"/>
</dbReference>